<dbReference type="Proteomes" id="UP001596408">
    <property type="component" value="Unassembled WGS sequence"/>
</dbReference>
<evidence type="ECO:0000313" key="4">
    <source>
        <dbReference type="EMBL" id="MFC6823457.1"/>
    </source>
</evidence>
<gene>
    <name evidence="4" type="ORF">ACFQEV_00335</name>
</gene>
<keyword evidence="1" id="KW-0238">DNA-binding</keyword>
<evidence type="ECO:0000256" key="1">
    <source>
        <dbReference type="ARBA" id="ARBA00023125"/>
    </source>
</evidence>
<dbReference type="GO" id="GO:0003677">
    <property type="term" value="F:DNA binding"/>
    <property type="evidence" value="ECO:0007669"/>
    <property type="project" value="UniProtKB-KW"/>
</dbReference>
<sequence>MSTDSTRAATAGVETASPPVTPIGIDVGEKTLVAAATPDMDTRDVFTVEGHAPAQVFDYLTTAVGALQSAGFETEAGEAQLTAAFWYRLRAQLLDTVARTVEWVRTHPNPVLVLEDLGRHHRPLWEIRDDAEQVGAWLLPHLQIELADRAIDAGVPVVYVDPDGTSLECHRCGERGERKGKRLRCLNPDCGVGGVDADRSAAITIASRGEERGL</sequence>
<protein>
    <submittedName>
        <fullName evidence="4">Zinc ribbon domain-containing protein</fullName>
    </submittedName>
</protein>
<dbReference type="EMBL" id="JBHSXH010000002">
    <property type="protein sequence ID" value="MFC6823457.1"/>
    <property type="molecule type" value="Genomic_DNA"/>
</dbReference>
<organism evidence="4 5">
    <name type="scientific">Halopelagius fulvigenes</name>
    <dbReference type="NCBI Taxonomy" id="1198324"/>
    <lineage>
        <taxon>Archaea</taxon>
        <taxon>Methanobacteriati</taxon>
        <taxon>Methanobacteriota</taxon>
        <taxon>Stenosarchaea group</taxon>
        <taxon>Halobacteria</taxon>
        <taxon>Halobacteriales</taxon>
        <taxon>Haloferacaceae</taxon>
    </lineage>
</organism>
<feature type="domain" description="Cas12f1-like TNB" evidence="3">
    <location>
        <begin position="146"/>
        <end position="205"/>
    </location>
</feature>
<evidence type="ECO:0000256" key="2">
    <source>
        <dbReference type="SAM" id="MobiDB-lite"/>
    </source>
</evidence>
<proteinExistence type="predicted"/>
<dbReference type="InterPro" id="IPR010095">
    <property type="entry name" value="Cas12f1-like_TNB"/>
</dbReference>
<dbReference type="RefSeq" id="WP_379691888.1">
    <property type="nucleotide sequence ID" value="NZ_JBHSXH010000002.1"/>
</dbReference>
<dbReference type="AlphaFoldDB" id="A0ABD5TYG5"/>
<accession>A0ABD5TYG5</accession>
<name>A0ABD5TYG5_9EURY</name>
<keyword evidence="5" id="KW-1185">Reference proteome</keyword>
<evidence type="ECO:0000259" key="3">
    <source>
        <dbReference type="Pfam" id="PF07282"/>
    </source>
</evidence>
<feature type="region of interest" description="Disordered" evidence="2">
    <location>
        <begin position="1"/>
        <end position="21"/>
    </location>
</feature>
<reference evidence="4 5" key="1">
    <citation type="journal article" date="2019" name="Int. J. Syst. Evol. Microbiol.">
        <title>The Global Catalogue of Microorganisms (GCM) 10K type strain sequencing project: providing services to taxonomists for standard genome sequencing and annotation.</title>
        <authorList>
            <consortium name="The Broad Institute Genomics Platform"/>
            <consortium name="The Broad Institute Genome Sequencing Center for Infectious Disease"/>
            <person name="Wu L."/>
            <person name="Ma J."/>
        </authorList>
    </citation>
    <scope>NUCLEOTIDE SEQUENCE [LARGE SCALE GENOMIC DNA]</scope>
    <source>
        <strain evidence="4 5">YIM 94188</strain>
    </source>
</reference>
<evidence type="ECO:0000313" key="5">
    <source>
        <dbReference type="Proteomes" id="UP001596408"/>
    </source>
</evidence>
<dbReference type="Pfam" id="PF07282">
    <property type="entry name" value="Cas12f1-like_TNB"/>
    <property type="match status" value="1"/>
</dbReference>
<comment type="caution">
    <text evidence="4">The sequence shown here is derived from an EMBL/GenBank/DDBJ whole genome shotgun (WGS) entry which is preliminary data.</text>
</comment>